<name>A0A0F9Z5J2_9ZZZZ</name>
<feature type="domain" description="UspA" evidence="3">
    <location>
        <begin position="6"/>
        <end position="146"/>
    </location>
</feature>
<evidence type="ECO:0000256" key="1">
    <source>
        <dbReference type="ARBA" id="ARBA00004496"/>
    </source>
</evidence>
<protein>
    <recommendedName>
        <fullName evidence="3">UspA domain-containing protein</fullName>
    </recommendedName>
</protein>
<dbReference type="SUPFAM" id="SSF52402">
    <property type="entry name" value="Adenine nucleotide alpha hydrolases-like"/>
    <property type="match status" value="2"/>
</dbReference>
<dbReference type="Gene3D" id="3.40.50.12370">
    <property type="match status" value="1"/>
</dbReference>
<reference evidence="4" key="1">
    <citation type="journal article" date="2015" name="Nature">
        <title>Complex archaea that bridge the gap between prokaryotes and eukaryotes.</title>
        <authorList>
            <person name="Spang A."/>
            <person name="Saw J.H."/>
            <person name="Jorgensen S.L."/>
            <person name="Zaremba-Niedzwiedzka K."/>
            <person name="Martijn J."/>
            <person name="Lind A.E."/>
            <person name="van Eijk R."/>
            <person name="Schleper C."/>
            <person name="Guy L."/>
            <person name="Ettema T.J."/>
        </authorList>
    </citation>
    <scope>NUCLEOTIDE SEQUENCE</scope>
</reference>
<dbReference type="EMBL" id="LAZR01000001">
    <property type="protein sequence ID" value="KKO12529.1"/>
    <property type="molecule type" value="Genomic_DNA"/>
</dbReference>
<dbReference type="GO" id="GO:0005737">
    <property type="term" value="C:cytoplasm"/>
    <property type="evidence" value="ECO:0007669"/>
    <property type="project" value="UniProtKB-SubCell"/>
</dbReference>
<organism evidence="4">
    <name type="scientific">marine sediment metagenome</name>
    <dbReference type="NCBI Taxonomy" id="412755"/>
    <lineage>
        <taxon>unclassified sequences</taxon>
        <taxon>metagenomes</taxon>
        <taxon>ecological metagenomes</taxon>
    </lineage>
</organism>
<dbReference type="PANTHER" id="PTHR47892">
    <property type="entry name" value="UNIVERSAL STRESS PROTEIN E"/>
    <property type="match status" value="1"/>
</dbReference>
<dbReference type="Pfam" id="PF00582">
    <property type="entry name" value="Usp"/>
    <property type="match status" value="2"/>
</dbReference>
<comment type="caution">
    <text evidence="4">The sequence shown here is derived from an EMBL/GenBank/DDBJ whole genome shotgun (WGS) entry which is preliminary data.</text>
</comment>
<proteinExistence type="predicted"/>
<dbReference type="PRINTS" id="PR01438">
    <property type="entry name" value="UNVRSLSTRESS"/>
</dbReference>
<accession>A0A0F9Z5J2</accession>
<dbReference type="InterPro" id="IPR006015">
    <property type="entry name" value="Universal_stress_UspA"/>
</dbReference>
<feature type="domain" description="UspA" evidence="3">
    <location>
        <begin position="176"/>
        <end position="290"/>
    </location>
</feature>
<gene>
    <name evidence="4" type="ORF">LCGC14_0005440</name>
</gene>
<dbReference type="AlphaFoldDB" id="A0A0F9Z5J2"/>
<dbReference type="InterPro" id="IPR006016">
    <property type="entry name" value="UspA"/>
</dbReference>
<comment type="subcellular location">
    <subcellularLocation>
        <location evidence="1">Cytoplasm</location>
    </subcellularLocation>
</comment>
<evidence type="ECO:0000259" key="3">
    <source>
        <dbReference type="Pfam" id="PF00582"/>
    </source>
</evidence>
<dbReference type="PANTHER" id="PTHR47892:SF1">
    <property type="entry name" value="UNIVERSAL STRESS PROTEIN E"/>
    <property type="match status" value="1"/>
</dbReference>
<keyword evidence="2" id="KW-0963">Cytoplasm</keyword>
<evidence type="ECO:0000256" key="2">
    <source>
        <dbReference type="ARBA" id="ARBA00022490"/>
    </source>
</evidence>
<sequence>MFRLSKILVVIEPEQDDQLALDKAIRLARVSGASLELVICDHNAYLDDGFYFDPPQARLLRQEHVERNRLLLEDMAKVIRQQGFAVTVDALWGNPSYQKLIEKVLSSKPDLLIQSTRHHEKIARLLLSHQDWQLLRYCPCPLLLVKDLAWPEHPLLVAAVDPVHSNDKPADLDHQLTDVAHSLAKLTGGDVRLFHSCYQAPVSGVYPLVVDKALYREKTAGLLAAFSLPEDALCISDEIVTQALPAYLKQQQASVLVMGAVSRSALDRFFVGSTAEKLLDRVDQDVLVVKPAGFTDTVKKARPENL</sequence>
<evidence type="ECO:0000313" key="4">
    <source>
        <dbReference type="EMBL" id="KKO12529.1"/>
    </source>
</evidence>